<dbReference type="PANTHER" id="PTHR36504">
    <property type="entry name" value="LIPOPOLYSACCHARIDE EXPORT SYSTEM PROTEIN LPTA"/>
    <property type="match status" value="1"/>
</dbReference>
<comment type="subcellular location">
    <subcellularLocation>
        <location evidence="4">Periplasm</location>
    </subcellularLocation>
</comment>
<dbReference type="AlphaFoldDB" id="A0A518N2R7"/>
<dbReference type="NCBIfam" id="TIGR03002">
    <property type="entry name" value="outer_YhbN_LptA"/>
    <property type="match status" value="1"/>
</dbReference>
<feature type="chain" id="PRO_5022274700" description="Lipopolysaccharide export system protein LptA" evidence="4">
    <location>
        <begin position="29"/>
        <end position="178"/>
    </location>
</feature>
<keyword evidence="1 4" id="KW-0813">Transport</keyword>
<feature type="domain" description="Organic solvent tolerance-like N-terminal" evidence="5">
    <location>
        <begin position="48"/>
        <end position="150"/>
    </location>
</feature>
<dbReference type="InterPro" id="IPR014340">
    <property type="entry name" value="LptA"/>
</dbReference>
<comment type="subunit">
    <text evidence="4">Component of the lipopolysaccharide transport and assembly complex.</text>
</comment>
<comment type="function">
    <text evidence="4">Involved in the assembly of lipopolysaccharide (LPS). Required for the translocation of LPS from the inner membrane to the outer membrane. May form a bridge between the inner membrane and the outer membrane, via interactions with LptC and LptD, thereby facilitating LPS transfer across the periplasm.</text>
</comment>
<dbReference type="Pfam" id="PF03968">
    <property type="entry name" value="LptD_N"/>
    <property type="match status" value="1"/>
</dbReference>
<dbReference type="Proteomes" id="UP000316584">
    <property type="component" value="Chromosome"/>
</dbReference>
<evidence type="ECO:0000313" key="7">
    <source>
        <dbReference type="Proteomes" id="UP000316584"/>
    </source>
</evidence>
<name>A0A518N2R7_9GAMM</name>
<evidence type="ECO:0000256" key="2">
    <source>
        <dbReference type="ARBA" id="ARBA00022729"/>
    </source>
</evidence>
<accession>A0A518N2R7</accession>
<organism evidence="6 7">
    <name type="scientific">Luteimonas granuli</name>
    <dbReference type="NCBI Taxonomy" id="1176533"/>
    <lineage>
        <taxon>Bacteria</taxon>
        <taxon>Pseudomonadati</taxon>
        <taxon>Pseudomonadota</taxon>
        <taxon>Gammaproteobacteria</taxon>
        <taxon>Lysobacterales</taxon>
        <taxon>Lysobacteraceae</taxon>
        <taxon>Luteimonas</taxon>
    </lineage>
</organism>
<dbReference type="OrthoDB" id="9795964at2"/>
<evidence type="ECO:0000256" key="4">
    <source>
        <dbReference type="HAMAP-Rule" id="MF_01914"/>
    </source>
</evidence>
<sequence length="178" mass="18428" precursor="true">MSPRAASRRFLPATLALALAMAAAPAWAKSGDRNQPMDLTSNTQDCSLADDGSPCVFTGNVRIVQGTLDVRAARADVRRGGGDITRIILSGSPVRLKQDLDDGGSINASAGNVDYDLQTETVVFTGDVELDQPGRGTMSGGRIVYNMATGRVQGGGEQGGQIRTRILPKGAKPGQGGG</sequence>
<dbReference type="GO" id="GO:0030288">
    <property type="term" value="C:outer membrane-bounded periplasmic space"/>
    <property type="evidence" value="ECO:0007669"/>
    <property type="project" value="TreeGrafter"/>
</dbReference>
<keyword evidence="2 4" id="KW-0732">Signal</keyword>
<evidence type="ECO:0000313" key="6">
    <source>
        <dbReference type="EMBL" id="QDW66225.1"/>
    </source>
</evidence>
<reference evidence="6 7" key="1">
    <citation type="submission" date="2019-07" db="EMBL/GenBank/DDBJ databases">
        <title>Full genome sequence of Luteimonas sp. Gr-4.</title>
        <authorList>
            <person name="Im W.-T."/>
        </authorList>
    </citation>
    <scope>NUCLEOTIDE SEQUENCE [LARGE SCALE GENOMIC DNA]</scope>
    <source>
        <strain evidence="6 7">Gr-4</strain>
    </source>
</reference>
<evidence type="ECO:0000256" key="3">
    <source>
        <dbReference type="ARBA" id="ARBA00022764"/>
    </source>
</evidence>
<keyword evidence="3 4" id="KW-0574">Periplasm</keyword>
<dbReference type="PANTHER" id="PTHR36504:SF1">
    <property type="entry name" value="LIPOPOLYSACCHARIDE EXPORT SYSTEM PROTEIN LPTA"/>
    <property type="match status" value="1"/>
</dbReference>
<dbReference type="PROSITE" id="PS51318">
    <property type="entry name" value="TAT"/>
    <property type="match status" value="1"/>
</dbReference>
<dbReference type="InterPro" id="IPR005653">
    <property type="entry name" value="OstA-like_N"/>
</dbReference>
<protein>
    <recommendedName>
        <fullName evidence="4">Lipopolysaccharide export system protein LptA</fullName>
    </recommendedName>
</protein>
<dbReference type="GO" id="GO:0015920">
    <property type="term" value="P:lipopolysaccharide transport"/>
    <property type="evidence" value="ECO:0007669"/>
    <property type="project" value="UniProtKB-UniRule"/>
</dbReference>
<dbReference type="InterPro" id="IPR052037">
    <property type="entry name" value="LPS_export_LptA"/>
</dbReference>
<dbReference type="EMBL" id="CP042218">
    <property type="protein sequence ID" value="QDW66225.1"/>
    <property type="molecule type" value="Genomic_DNA"/>
</dbReference>
<evidence type="ECO:0000256" key="1">
    <source>
        <dbReference type="ARBA" id="ARBA00022448"/>
    </source>
</evidence>
<dbReference type="RefSeq" id="WP_144890767.1">
    <property type="nucleotide sequence ID" value="NZ_CP042218.1"/>
</dbReference>
<comment type="similarity">
    <text evidence="4">Belongs to the LptA family.</text>
</comment>
<proteinExistence type="inferred from homology"/>
<dbReference type="GO" id="GO:0009279">
    <property type="term" value="C:cell outer membrane"/>
    <property type="evidence" value="ECO:0007669"/>
    <property type="project" value="TreeGrafter"/>
</dbReference>
<dbReference type="GO" id="GO:0043165">
    <property type="term" value="P:Gram-negative-bacterium-type cell outer membrane assembly"/>
    <property type="evidence" value="ECO:0007669"/>
    <property type="project" value="UniProtKB-UniRule"/>
</dbReference>
<gene>
    <name evidence="4 6" type="primary">lptA</name>
    <name evidence="6" type="ORF">FPZ22_04405</name>
</gene>
<dbReference type="GO" id="GO:0017089">
    <property type="term" value="F:glycolipid transfer activity"/>
    <property type="evidence" value="ECO:0007669"/>
    <property type="project" value="TreeGrafter"/>
</dbReference>
<feature type="signal peptide" evidence="4">
    <location>
        <begin position="1"/>
        <end position="28"/>
    </location>
</feature>
<dbReference type="GO" id="GO:0001530">
    <property type="term" value="F:lipopolysaccharide binding"/>
    <property type="evidence" value="ECO:0007669"/>
    <property type="project" value="InterPro"/>
</dbReference>
<dbReference type="HAMAP" id="MF_01914">
    <property type="entry name" value="LPS_assembly_LptA"/>
    <property type="match status" value="1"/>
</dbReference>
<keyword evidence="7" id="KW-1185">Reference proteome</keyword>
<dbReference type="Gene3D" id="2.60.450.10">
    <property type="entry name" value="Lipopolysaccharide (LPS) transport protein A like domain"/>
    <property type="match status" value="1"/>
</dbReference>
<dbReference type="KEGG" id="lug:FPZ22_04405"/>
<dbReference type="InterPro" id="IPR006311">
    <property type="entry name" value="TAT_signal"/>
</dbReference>
<evidence type="ECO:0000259" key="5">
    <source>
        <dbReference type="Pfam" id="PF03968"/>
    </source>
</evidence>